<accession>A0A6L3N9S6</accession>
<evidence type="ECO:0000313" key="2">
    <source>
        <dbReference type="Proteomes" id="UP000473571"/>
    </source>
</evidence>
<reference evidence="1 2" key="1">
    <citation type="submission" date="2019-09" db="EMBL/GenBank/DDBJ databases">
        <title>Draft genome sequences of 48 bacterial type strains from the CCUG.</title>
        <authorList>
            <person name="Tunovic T."/>
            <person name="Pineiro-Iglesias B."/>
            <person name="Unosson C."/>
            <person name="Inganas E."/>
            <person name="Ohlen M."/>
            <person name="Cardew S."/>
            <person name="Jensie-Markopoulos S."/>
            <person name="Salva-Serra F."/>
            <person name="Jaen-Luchoro D."/>
            <person name="Karlsson R."/>
            <person name="Svensson-Stadler L."/>
            <person name="Chun J."/>
            <person name="Moore E."/>
        </authorList>
    </citation>
    <scope>NUCLEOTIDE SEQUENCE [LARGE SCALE GENOMIC DNA]</scope>
    <source>
        <strain evidence="1 2">CCUG 65687</strain>
    </source>
</reference>
<protein>
    <submittedName>
        <fullName evidence="1">DUF2848 domain-containing protein</fullName>
    </submittedName>
</protein>
<dbReference type="RefSeq" id="WP_151006431.1">
    <property type="nucleotide sequence ID" value="NZ_VZOL01000522.1"/>
</dbReference>
<dbReference type="EMBL" id="VZOL01000522">
    <property type="protein sequence ID" value="KAB0655279.1"/>
    <property type="molecule type" value="Genomic_DNA"/>
</dbReference>
<dbReference type="AlphaFoldDB" id="A0A6L3N9S6"/>
<proteinExistence type="predicted"/>
<feature type="non-terminal residue" evidence="1">
    <location>
        <position position="52"/>
    </location>
</feature>
<name>A0A6L3N9S6_9BURK</name>
<evidence type="ECO:0000313" key="1">
    <source>
        <dbReference type="EMBL" id="KAB0655279.1"/>
    </source>
</evidence>
<dbReference type="InterPro" id="IPR021269">
    <property type="entry name" value="DUF2848"/>
</dbReference>
<dbReference type="Pfam" id="PF11010">
    <property type="entry name" value="DUF2848"/>
    <property type="match status" value="1"/>
</dbReference>
<sequence length="52" mass="5475">MQALSFNVMPAHGAPARVDVEIERVVIAGWAGRDPDAIRAHIDELAALGVAP</sequence>
<organism evidence="1 2">
    <name type="scientific">Burkholderia territorii</name>
    <dbReference type="NCBI Taxonomy" id="1503055"/>
    <lineage>
        <taxon>Bacteria</taxon>
        <taxon>Pseudomonadati</taxon>
        <taxon>Pseudomonadota</taxon>
        <taxon>Betaproteobacteria</taxon>
        <taxon>Burkholderiales</taxon>
        <taxon>Burkholderiaceae</taxon>
        <taxon>Burkholderia</taxon>
        <taxon>Burkholderia cepacia complex</taxon>
    </lineage>
</organism>
<comment type="caution">
    <text evidence="1">The sequence shown here is derived from an EMBL/GenBank/DDBJ whole genome shotgun (WGS) entry which is preliminary data.</text>
</comment>
<dbReference type="Proteomes" id="UP000473571">
    <property type="component" value="Unassembled WGS sequence"/>
</dbReference>
<gene>
    <name evidence="1" type="ORF">F7R13_25840</name>
</gene>